<sequence>MYEPHLVDHASDQRRSSLDGASLLDELDRIAPIKSFDAFPKIQSTYTSQSRRGGVLTALVGAIIFLLVLNDLGEYLYGAPDYAFQVDHDVARDLQLNVDLTVAMPCRFITIDLRDAVGDRLHLSDAFVKDNTVFNVGKAQSTMRLAAPSASEIISSSRRRAPTQYKSFEGIRRLFRSRPKKQAAYRATNPKLNDGPACRIYGSVEVKKVTGNLHVTTLGHGYMSHEHTEHHLMNLTHVVHEFSFGPFFPSISQPLDMSYERTDQPFTIFQYFLRVVPTTYIDASRRRLSTSQYAVTDYSRSFEHGHGVPGIFFKYDLEGMSLTVREATTTLYQFLVRLAGVIGGVWTIASFGLRILIRVQRKL</sequence>
<dbReference type="AlphaFoldDB" id="A0AA38LX24"/>
<dbReference type="PANTHER" id="PTHR10984">
    <property type="entry name" value="ENDOPLASMIC RETICULUM-GOLGI INTERMEDIATE COMPARTMENT PROTEIN"/>
    <property type="match status" value="1"/>
</dbReference>
<evidence type="ECO:0000259" key="7">
    <source>
        <dbReference type="Pfam" id="PF13850"/>
    </source>
</evidence>
<dbReference type="GO" id="GO:0006888">
    <property type="term" value="P:endoplasmic reticulum to Golgi vesicle-mediated transport"/>
    <property type="evidence" value="ECO:0007669"/>
    <property type="project" value="TreeGrafter"/>
</dbReference>
<evidence type="ECO:0000313" key="9">
    <source>
        <dbReference type="Proteomes" id="UP001164286"/>
    </source>
</evidence>
<dbReference type="Proteomes" id="UP001164286">
    <property type="component" value="Unassembled WGS sequence"/>
</dbReference>
<dbReference type="Pfam" id="PF13850">
    <property type="entry name" value="ERGIC_N"/>
    <property type="match status" value="1"/>
</dbReference>
<gene>
    <name evidence="8" type="ORF">MKK02DRAFT_19061</name>
</gene>
<feature type="domain" description="Endoplasmic reticulum vesicle transporter C-terminal" evidence="6">
    <location>
        <begin position="196"/>
        <end position="350"/>
    </location>
</feature>
<dbReference type="EMBL" id="JAKWFO010000001">
    <property type="protein sequence ID" value="KAI9639402.1"/>
    <property type="molecule type" value="Genomic_DNA"/>
</dbReference>
<protein>
    <submittedName>
        <fullName evidence="8">ER to Golgi transport-related protein</fullName>
    </submittedName>
</protein>
<evidence type="ECO:0000256" key="4">
    <source>
        <dbReference type="ARBA" id="ARBA00023136"/>
    </source>
</evidence>
<dbReference type="InterPro" id="IPR039542">
    <property type="entry name" value="Erv_N"/>
</dbReference>
<dbReference type="Pfam" id="PF07970">
    <property type="entry name" value="COPIIcoated_ERV"/>
    <property type="match status" value="1"/>
</dbReference>
<accession>A0AA38LX24</accession>
<dbReference type="RefSeq" id="XP_052949179.1">
    <property type="nucleotide sequence ID" value="XM_053086038.1"/>
</dbReference>
<evidence type="ECO:0000256" key="2">
    <source>
        <dbReference type="ARBA" id="ARBA00022692"/>
    </source>
</evidence>
<evidence type="ECO:0000313" key="8">
    <source>
        <dbReference type="EMBL" id="KAI9639402.1"/>
    </source>
</evidence>
<feature type="transmembrane region" description="Helical" evidence="5">
    <location>
        <begin position="334"/>
        <end position="357"/>
    </location>
</feature>
<dbReference type="InterPro" id="IPR012936">
    <property type="entry name" value="Erv_C"/>
</dbReference>
<dbReference type="PANTHER" id="PTHR10984:SF81">
    <property type="entry name" value="ER-DERIVED VESICLES PROTEIN ERV41"/>
    <property type="match status" value="1"/>
</dbReference>
<dbReference type="GO" id="GO:0006890">
    <property type="term" value="P:retrograde vesicle-mediated transport, Golgi to endoplasmic reticulum"/>
    <property type="evidence" value="ECO:0007669"/>
    <property type="project" value="TreeGrafter"/>
</dbReference>
<keyword evidence="4 5" id="KW-0472">Membrane</keyword>
<dbReference type="GeneID" id="77725239"/>
<evidence type="ECO:0000256" key="1">
    <source>
        <dbReference type="ARBA" id="ARBA00004370"/>
    </source>
</evidence>
<organism evidence="8 9">
    <name type="scientific">Dioszegia hungarica</name>
    <dbReference type="NCBI Taxonomy" id="4972"/>
    <lineage>
        <taxon>Eukaryota</taxon>
        <taxon>Fungi</taxon>
        <taxon>Dikarya</taxon>
        <taxon>Basidiomycota</taxon>
        <taxon>Agaricomycotina</taxon>
        <taxon>Tremellomycetes</taxon>
        <taxon>Tremellales</taxon>
        <taxon>Bulleribasidiaceae</taxon>
        <taxon>Dioszegia</taxon>
    </lineage>
</organism>
<evidence type="ECO:0000259" key="6">
    <source>
        <dbReference type="Pfam" id="PF07970"/>
    </source>
</evidence>
<comment type="subcellular location">
    <subcellularLocation>
        <location evidence="1">Membrane</location>
    </subcellularLocation>
</comment>
<feature type="domain" description="Endoplasmic reticulum vesicle transporter N-terminal" evidence="7">
    <location>
        <begin position="33"/>
        <end position="120"/>
    </location>
</feature>
<evidence type="ECO:0000256" key="5">
    <source>
        <dbReference type="SAM" id="Phobius"/>
    </source>
</evidence>
<keyword evidence="3 5" id="KW-1133">Transmembrane helix</keyword>
<dbReference type="InterPro" id="IPR045888">
    <property type="entry name" value="Erv"/>
</dbReference>
<dbReference type="GO" id="GO:0000139">
    <property type="term" value="C:Golgi membrane"/>
    <property type="evidence" value="ECO:0007669"/>
    <property type="project" value="TreeGrafter"/>
</dbReference>
<keyword evidence="9" id="KW-1185">Reference proteome</keyword>
<name>A0AA38LX24_9TREE</name>
<reference evidence="8" key="1">
    <citation type="journal article" date="2022" name="G3 (Bethesda)">
        <title>High quality genome of the basidiomycete yeast Dioszegia hungarica PDD-24b-2 isolated from cloud water.</title>
        <authorList>
            <person name="Jarrige D."/>
            <person name="Haridas S."/>
            <person name="Bleykasten-Grosshans C."/>
            <person name="Joly M."/>
            <person name="Nadalig T."/>
            <person name="Sancelme M."/>
            <person name="Vuilleumier S."/>
            <person name="Grigoriev I.V."/>
            <person name="Amato P."/>
            <person name="Bringel F."/>
        </authorList>
    </citation>
    <scope>NUCLEOTIDE SEQUENCE</scope>
    <source>
        <strain evidence="8">PDD-24b-2</strain>
    </source>
</reference>
<dbReference type="GO" id="GO:0005789">
    <property type="term" value="C:endoplasmic reticulum membrane"/>
    <property type="evidence" value="ECO:0007669"/>
    <property type="project" value="TreeGrafter"/>
</dbReference>
<proteinExistence type="predicted"/>
<comment type="caution">
    <text evidence="8">The sequence shown here is derived from an EMBL/GenBank/DDBJ whole genome shotgun (WGS) entry which is preliminary data.</text>
</comment>
<dbReference type="GO" id="GO:0030134">
    <property type="term" value="C:COPII-coated ER to Golgi transport vesicle"/>
    <property type="evidence" value="ECO:0007669"/>
    <property type="project" value="TreeGrafter"/>
</dbReference>
<keyword evidence="2 5" id="KW-0812">Transmembrane</keyword>
<evidence type="ECO:0000256" key="3">
    <source>
        <dbReference type="ARBA" id="ARBA00022989"/>
    </source>
</evidence>